<dbReference type="RefSeq" id="XP_067718419.1">
    <property type="nucleotide sequence ID" value="XM_067862318.1"/>
</dbReference>
<keyword evidence="1" id="KW-0808">Transferase</keyword>
<name>A0AAV4M3C2_BABCB</name>
<dbReference type="Proteomes" id="UP001497744">
    <property type="component" value="Unassembled WGS sequence"/>
</dbReference>
<dbReference type="GeneID" id="94197831"/>
<sequence>MRSNRRHMMVKLHLTGSHGVKPRIFGGCLGRRLDDIDLRADVRGQQSSHVRNDVANQSDGKLTSLLHGPAVEETVEHGAGEEVTRTGGVHNLNTSGRDKEVLALEEDERALGAHGHDDDLVLGLPALGPLQEHLAGLLVAREAVKLGELIGVTANDVGLVDDGLQVLTVAAHAETVGQEGNNTLAALAGGVNHLVRELDLVLVCEHEAVHAVVFEVIHDGGVQIVGLQSVGGTEQQVHGALGVGGNQRVQLAGEQSGHAHRDVFHTVVNERLAEIPGNVVVAANTEERDRTAEVGVGAGSVAGGATGVSGLDLHPLTQGLERLGGDAVGFTLGKVQTVNHRLVDAGVLVNHRVAGDQDTGGTLFNDLLTGGLLARSVRGESGEYAENSSKEGRAVHCVYVP</sequence>
<gene>
    <name evidence="1" type="ORF">BcabD6B2_57860</name>
</gene>
<organism evidence="1 2">
    <name type="scientific">Babesia caballi</name>
    <dbReference type="NCBI Taxonomy" id="5871"/>
    <lineage>
        <taxon>Eukaryota</taxon>
        <taxon>Sar</taxon>
        <taxon>Alveolata</taxon>
        <taxon>Apicomplexa</taxon>
        <taxon>Aconoidasida</taxon>
        <taxon>Piroplasmida</taxon>
        <taxon>Babesiidae</taxon>
        <taxon>Babesia</taxon>
    </lineage>
</organism>
<dbReference type="AlphaFoldDB" id="A0AAV4M3C2"/>
<protein>
    <submittedName>
        <fullName evidence="1">5-methyltetrahydrofolate--homocysteine methyltransferase, putative</fullName>
    </submittedName>
</protein>
<dbReference type="GO" id="GO:0008168">
    <property type="term" value="F:methyltransferase activity"/>
    <property type="evidence" value="ECO:0007669"/>
    <property type="project" value="UniProtKB-KW"/>
</dbReference>
<keyword evidence="2" id="KW-1185">Reference proteome</keyword>
<comment type="caution">
    <text evidence="1">The sequence shown here is derived from an EMBL/GenBank/DDBJ whole genome shotgun (WGS) entry which is preliminary data.</text>
</comment>
<dbReference type="GO" id="GO:0032259">
    <property type="term" value="P:methylation"/>
    <property type="evidence" value="ECO:0007669"/>
    <property type="project" value="UniProtKB-KW"/>
</dbReference>
<dbReference type="EMBL" id="BPLF01000006">
    <property type="protein sequence ID" value="GIX66350.1"/>
    <property type="molecule type" value="Genomic_DNA"/>
</dbReference>
<evidence type="ECO:0000313" key="1">
    <source>
        <dbReference type="EMBL" id="GIX66350.1"/>
    </source>
</evidence>
<keyword evidence="1" id="KW-0489">Methyltransferase</keyword>
<proteinExistence type="predicted"/>
<reference evidence="1 2" key="1">
    <citation type="submission" date="2021-06" db="EMBL/GenBank/DDBJ databases">
        <title>Genome sequence of Babesia caballi.</title>
        <authorList>
            <person name="Yamagishi J."/>
            <person name="Kidaka T."/>
            <person name="Ochi A."/>
        </authorList>
    </citation>
    <scope>NUCLEOTIDE SEQUENCE [LARGE SCALE GENOMIC DNA]</scope>
    <source>
        <strain evidence="1">USDA-D6B2</strain>
    </source>
</reference>
<evidence type="ECO:0000313" key="2">
    <source>
        <dbReference type="Proteomes" id="UP001497744"/>
    </source>
</evidence>
<accession>A0AAV4M3C2</accession>